<evidence type="ECO:0000256" key="3">
    <source>
        <dbReference type="ARBA" id="ARBA00022452"/>
    </source>
</evidence>
<evidence type="ECO:0000256" key="4">
    <source>
        <dbReference type="ARBA" id="ARBA00022692"/>
    </source>
</evidence>
<dbReference type="Proteomes" id="UP001595526">
    <property type="component" value="Unassembled WGS sequence"/>
</dbReference>
<protein>
    <submittedName>
        <fullName evidence="10">SusC/RagA family TonB-linked outer membrane protein</fullName>
    </submittedName>
</protein>
<evidence type="ECO:0000256" key="7">
    <source>
        <dbReference type="PROSITE-ProRule" id="PRU01360"/>
    </source>
</evidence>
<proteinExistence type="inferred from homology"/>
<evidence type="ECO:0000313" key="11">
    <source>
        <dbReference type="Proteomes" id="UP001595526"/>
    </source>
</evidence>
<keyword evidence="6 7" id="KW-0998">Cell outer membrane</keyword>
<evidence type="ECO:0000256" key="8">
    <source>
        <dbReference type="SAM" id="SignalP"/>
    </source>
</evidence>
<keyword evidence="3 7" id="KW-1134">Transmembrane beta strand</keyword>
<dbReference type="SUPFAM" id="SSF56935">
    <property type="entry name" value="Porins"/>
    <property type="match status" value="1"/>
</dbReference>
<evidence type="ECO:0000256" key="6">
    <source>
        <dbReference type="ARBA" id="ARBA00023237"/>
    </source>
</evidence>
<sequence length="1088" mass="119910">MKITALLYFILAVAAPLLHAAPVHAQVLKKRITVNYQQSTLQEVVEDLQRQARVDFGFTKELKLEELAVKDVNFNNSPLGDVLAALLSPHHIAFNEVAGAIVLSRAQQPGRITIRVVGEQDEPLGGASIRIVELGNSYRAGADGSFSLNVKPGTYTLDVTYLSYQAQHRTGVVVEEGRHITVNFTLQADEGALDEVVVVGYGVQKKINLTGSVSTVDGADLAKRPVMRATSALQGLMPGVTVTQLSGQPGSDGANIRIRGIGTLGNADPLVLIDGVSGNLDGVDPNDIASVSVLKDAASAAIYGARAANGVILVTTKKSGSDTLKLTYNGYVGLQRFTEKPEFVDGYTYMLKMNEAYANMGRTPLYDEAYLGDYLRYKDTDPDTYPDTDWQKELYTGPGMNQHHYVSISGGSKVNVMSSLAYQDQDGLIPNFRSQRYSFRLNARMNIKENLQSTVLLMGRTSPTTVPTNEGNIKNAVNRNPPIYVARLADGRWGVASNGFNPIAQANDGGLVENTSDQFRITAQLNYQPFEGADVELSYSPELRGRDGKTFNRAIETFDPSMETPAFTQPAVSSLVRSNVRTWENTLRLLGRYHKQLGQHGFSVLAGFEQVAFRTDDFRARREGFPLPDYQQLEAGSVVNWSNGGSGSEWSLRSYFGRMNYSWADKYLLEANMRADGSSRFPTGNKYGVFPSVSAGWRISGEDFFDGVGWVSDLKLRASWGRLGNQEIGTYPFSSVIELGRSFVFGGMPADGGSQKLMANEHISWETTETGNLGLDAVMFNNRLSLSGEYYRRNTTGILLQLPVPSIIGLSEPYQNAGVVQNTGWDLAVNYQGHHGSFRYQAGLNLSNVHNEVVDLKGAGPIINGFELIEEGYPINTLFGYQAMGLFQNDEQVSSSPGQFGIYGPGDIRYRDVDGNNAIGAEDRMPIGNPIPRYTFGLTLNAQYKAFDVSVLVQGVGKKDALFNQNVVWALYNNAKIQTWQLDHWTPENTNATYPRLIAETSHNNFQNSSYWVYRSAYARLKNVQLGYTFSNVRNARLPFERLRVYATGDNIFTWSDMPTGWDPERPNGNPSYYPVSSTFLVGLELTF</sequence>
<dbReference type="RefSeq" id="WP_379021497.1">
    <property type="nucleotide sequence ID" value="NZ_JBHRTA010000027.1"/>
</dbReference>
<dbReference type="Pfam" id="PF07715">
    <property type="entry name" value="Plug"/>
    <property type="match status" value="1"/>
</dbReference>
<evidence type="ECO:0000259" key="9">
    <source>
        <dbReference type="Pfam" id="PF07715"/>
    </source>
</evidence>
<dbReference type="PROSITE" id="PS52016">
    <property type="entry name" value="TONB_DEPENDENT_REC_3"/>
    <property type="match status" value="1"/>
</dbReference>
<dbReference type="Pfam" id="PF13620">
    <property type="entry name" value="CarboxypepD_reg"/>
    <property type="match status" value="1"/>
</dbReference>
<dbReference type="Gene3D" id="2.40.170.20">
    <property type="entry name" value="TonB-dependent receptor, beta-barrel domain"/>
    <property type="match status" value="1"/>
</dbReference>
<dbReference type="InterPro" id="IPR008969">
    <property type="entry name" value="CarboxyPept-like_regulatory"/>
</dbReference>
<feature type="domain" description="TonB-dependent receptor plug" evidence="9">
    <location>
        <begin position="206"/>
        <end position="311"/>
    </location>
</feature>
<organism evidence="10 11">
    <name type="scientific">Parapedobacter deserti</name>
    <dbReference type="NCBI Taxonomy" id="1912957"/>
    <lineage>
        <taxon>Bacteria</taxon>
        <taxon>Pseudomonadati</taxon>
        <taxon>Bacteroidota</taxon>
        <taxon>Sphingobacteriia</taxon>
        <taxon>Sphingobacteriales</taxon>
        <taxon>Sphingobacteriaceae</taxon>
        <taxon>Parapedobacter</taxon>
    </lineage>
</organism>
<comment type="caution">
    <text evidence="10">The sequence shown here is derived from an EMBL/GenBank/DDBJ whole genome shotgun (WGS) entry which is preliminary data.</text>
</comment>
<dbReference type="InterPro" id="IPR023997">
    <property type="entry name" value="TonB-dep_OMP_SusC/RagA_CS"/>
</dbReference>
<evidence type="ECO:0000256" key="2">
    <source>
        <dbReference type="ARBA" id="ARBA00022448"/>
    </source>
</evidence>
<keyword evidence="5 7" id="KW-0472">Membrane</keyword>
<accession>A0ABV7JHX2</accession>
<dbReference type="InterPro" id="IPR037066">
    <property type="entry name" value="Plug_dom_sf"/>
</dbReference>
<keyword evidence="11" id="KW-1185">Reference proteome</keyword>
<evidence type="ECO:0000313" key="10">
    <source>
        <dbReference type="EMBL" id="MFC3197626.1"/>
    </source>
</evidence>
<gene>
    <name evidence="10" type="ORF">ACFOET_08385</name>
</gene>
<keyword evidence="4 7" id="KW-0812">Transmembrane</keyword>
<dbReference type="InterPro" id="IPR023996">
    <property type="entry name" value="TonB-dep_OMP_SusC/RagA"/>
</dbReference>
<evidence type="ECO:0000256" key="5">
    <source>
        <dbReference type="ARBA" id="ARBA00023136"/>
    </source>
</evidence>
<dbReference type="NCBIfam" id="TIGR04056">
    <property type="entry name" value="OMP_RagA_SusC"/>
    <property type="match status" value="1"/>
</dbReference>
<feature type="signal peptide" evidence="8">
    <location>
        <begin position="1"/>
        <end position="20"/>
    </location>
</feature>
<name>A0ABV7JHX2_9SPHI</name>
<dbReference type="NCBIfam" id="TIGR04057">
    <property type="entry name" value="SusC_RagA_signa"/>
    <property type="match status" value="1"/>
</dbReference>
<dbReference type="InterPro" id="IPR012910">
    <property type="entry name" value="Plug_dom"/>
</dbReference>
<reference evidence="11" key="1">
    <citation type="journal article" date="2019" name="Int. J. Syst. Evol. Microbiol.">
        <title>The Global Catalogue of Microorganisms (GCM) 10K type strain sequencing project: providing services to taxonomists for standard genome sequencing and annotation.</title>
        <authorList>
            <consortium name="The Broad Institute Genomics Platform"/>
            <consortium name="The Broad Institute Genome Sequencing Center for Infectious Disease"/>
            <person name="Wu L."/>
            <person name="Ma J."/>
        </authorList>
    </citation>
    <scope>NUCLEOTIDE SEQUENCE [LARGE SCALE GENOMIC DNA]</scope>
    <source>
        <strain evidence="11">KCTC 52416</strain>
    </source>
</reference>
<keyword evidence="2 7" id="KW-0813">Transport</keyword>
<comment type="subcellular location">
    <subcellularLocation>
        <location evidence="1 7">Cell outer membrane</location>
        <topology evidence="1 7">Multi-pass membrane protein</topology>
    </subcellularLocation>
</comment>
<dbReference type="Gene3D" id="2.170.130.10">
    <property type="entry name" value="TonB-dependent receptor, plug domain"/>
    <property type="match status" value="1"/>
</dbReference>
<dbReference type="SUPFAM" id="SSF49464">
    <property type="entry name" value="Carboxypeptidase regulatory domain-like"/>
    <property type="match status" value="1"/>
</dbReference>
<keyword evidence="8" id="KW-0732">Signal</keyword>
<dbReference type="EMBL" id="JBHRTA010000027">
    <property type="protein sequence ID" value="MFC3197626.1"/>
    <property type="molecule type" value="Genomic_DNA"/>
</dbReference>
<dbReference type="InterPro" id="IPR036942">
    <property type="entry name" value="Beta-barrel_TonB_sf"/>
</dbReference>
<dbReference type="InterPro" id="IPR039426">
    <property type="entry name" value="TonB-dep_rcpt-like"/>
</dbReference>
<dbReference type="Gene3D" id="2.60.40.1120">
    <property type="entry name" value="Carboxypeptidase-like, regulatory domain"/>
    <property type="match status" value="1"/>
</dbReference>
<feature type="chain" id="PRO_5045376778" evidence="8">
    <location>
        <begin position="21"/>
        <end position="1088"/>
    </location>
</feature>
<comment type="similarity">
    <text evidence="7">Belongs to the TonB-dependent receptor family.</text>
</comment>
<evidence type="ECO:0000256" key="1">
    <source>
        <dbReference type="ARBA" id="ARBA00004571"/>
    </source>
</evidence>